<dbReference type="OMA" id="EKTMSKF"/>
<dbReference type="Proteomes" id="UP000008744">
    <property type="component" value="Unassembled WGS sequence"/>
</dbReference>
<dbReference type="EMBL" id="CH479188">
    <property type="protein sequence ID" value="EDW40484.1"/>
    <property type="molecule type" value="Genomic_DNA"/>
</dbReference>
<dbReference type="STRING" id="7234.B4GRU9"/>
<dbReference type="eggNOG" id="KOG4439">
    <property type="taxonomic scope" value="Eukaryota"/>
</dbReference>
<feature type="region of interest" description="Disordered" evidence="1">
    <location>
        <begin position="45"/>
        <end position="201"/>
    </location>
</feature>
<protein>
    <submittedName>
        <fullName evidence="2">GL24865</fullName>
    </submittedName>
</protein>
<sequence>MKFDFSSEYANDADVILEVSSAEYEKTMSKFDELVKKVLALEHRKRELEGASKTGASNSEGNDRLIENGDILETPRVSKEQTGNSEPQENVKPQWANLFSGLNRHRNKAGATPDQFYQHKANIISTRKASTSAEAADRGSSSPVLARPENWCENRQRSTDTKEPSAEHRHQGTVSGAPTGDTFLSPHTNPPGERIQTSKQK</sequence>
<dbReference type="AlphaFoldDB" id="B4GRU9"/>
<evidence type="ECO:0000256" key="1">
    <source>
        <dbReference type="SAM" id="MobiDB-lite"/>
    </source>
</evidence>
<feature type="compositionally biased region" description="Polar residues" evidence="1">
    <location>
        <begin position="123"/>
        <end position="143"/>
    </location>
</feature>
<feature type="compositionally biased region" description="Basic and acidic residues" evidence="1">
    <location>
        <begin position="150"/>
        <end position="170"/>
    </location>
</feature>
<dbReference type="HOGENOM" id="CLU_1361708_0_0_1"/>
<evidence type="ECO:0000313" key="3">
    <source>
        <dbReference type="Proteomes" id="UP000008744"/>
    </source>
</evidence>
<proteinExistence type="predicted"/>
<accession>B4GRU9</accession>
<name>B4GRU9_DROPE</name>
<gene>
    <name evidence="2" type="primary">Dper\GL24865</name>
    <name evidence="2" type="ORF">Dper_GL24865</name>
</gene>
<keyword evidence="3" id="KW-1185">Reference proteome</keyword>
<reference evidence="2 3" key="1">
    <citation type="journal article" date="2007" name="Nature">
        <title>Evolution of genes and genomes on the Drosophila phylogeny.</title>
        <authorList>
            <consortium name="Drosophila 12 Genomes Consortium"/>
            <person name="Clark A.G."/>
            <person name="Eisen M.B."/>
            <person name="Smith D.R."/>
            <person name="Bergman C.M."/>
            <person name="Oliver B."/>
            <person name="Markow T.A."/>
            <person name="Kaufman T.C."/>
            <person name="Kellis M."/>
            <person name="Gelbart W."/>
            <person name="Iyer V.N."/>
            <person name="Pollard D.A."/>
            <person name="Sackton T.B."/>
            <person name="Larracuente A.M."/>
            <person name="Singh N.D."/>
            <person name="Abad J.P."/>
            <person name="Abt D.N."/>
            <person name="Adryan B."/>
            <person name="Aguade M."/>
            <person name="Akashi H."/>
            <person name="Anderson W.W."/>
            <person name="Aquadro C.F."/>
            <person name="Ardell D.H."/>
            <person name="Arguello R."/>
            <person name="Artieri C.G."/>
            <person name="Barbash D.A."/>
            <person name="Barker D."/>
            <person name="Barsanti P."/>
            <person name="Batterham P."/>
            <person name="Batzoglou S."/>
            <person name="Begun D."/>
            <person name="Bhutkar A."/>
            <person name="Blanco E."/>
            <person name="Bosak S.A."/>
            <person name="Bradley R.K."/>
            <person name="Brand A.D."/>
            <person name="Brent M.R."/>
            <person name="Brooks A.N."/>
            <person name="Brown R.H."/>
            <person name="Butlin R.K."/>
            <person name="Caggese C."/>
            <person name="Calvi B.R."/>
            <person name="Bernardo de Carvalho A."/>
            <person name="Caspi A."/>
            <person name="Castrezana S."/>
            <person name="Celniker S.E."/>
            <person name="Chang J.L."/>
            <person name="Chapple C."/>
            <person name="Chatterji S."/>
            <person name="Chinwalla A."/>
            <person name="Civetta A."/>
            <person name="Clifton S.W."/>
            <person name="Comeron J.M."/>
            <person name="Costello J.C."/>
            <person name="Coyne J.A."/>
            <person name="Daub J."/>
            <person name="David R.G."/>
            <person name="Delcher A.L."/>
            <person name="Delehaunty K."/>
            <person name="Do C.B."/>
            <person name="Ebling H."/>
            <person name="Edwards K."/>
            <person name="Eickbush T."/>
            <person name="Evans J.D."/>
            <person name="Filipski A."/>
            <person name="Findeiss S."/>
            <person name="Freyhult E."/>
            <person name="Fulton L."/>
            <person name="Fulton R."/>
            <person name="Garcia A.C."/>
            <person name="Gardiner A."/>
            <person name="Garfield D.A."/>
            <person name="Garvin B.E."/>
            <person name="Gibson G."/>
            <person name="Gilbert D."/>
            <person name="Gnerre S."/>
            <person name="Godfrey J."/>
            <person name="Good R."/>
            <person name="Gotea V."/>
            <person name="Gravely B."/>
            <person name="Greenberg A.J."/>
            <person name="Griffiths-Jones S."/>
            <person name="Gross S."/>
            <person name="Guigo R."/>
            <person name="Gustafson E.A."/>
            <person name="Haerty W."/>
            <person name="Hahn M.W."/>
            <person name="Halligan D.L."/>
            <person name="Halpern A.L."/>
            <person name="Halter G.M."/>
            <person name="Han M.V."/>
            <person name="Heger A."/>
            <person name="Hillier L."/>
            <person name="Hinrichs A.S."/>
            <person name="Holmes I."/>
            <person name="Hoskins R.A."/>
            <person name="Hubisz M.J."/>
            <person name="Hultmark D."/>
            <person name="Huntley M.A."/>
            <person name="Jaffe D.B."/>
            <person name="Jagadeeshan S."/>
            <person name="Jeck W.R."/>
            <person name="Johnson J."/>
            <person name="Jones C.D."/>
            <person name="Jordan W.C."/>
            <person name="Karpen G.H."/>
            <person name="Kataoka E."/>
            <person name="Keightley P.D."/>
            <person name="Kheradpour P."/>
            <person name="Kirkness E.F."/>
            <person name="Koerich L.B."/>
            <person name="Kristiansen K."/>
            <person name="Kudrna D."/>
            <person name="Kulathinal R.J."/>
            <person name="Kumar S."/>
            <person name="Kwok R."/>
            <person name="Lander E."/>
            <person name="Langley C.H."/>
            <person name="Lapoint R."/>
            <person name="Lazzaro B.P."/>
            <person name="Lee S.J."/>
            <person name="Levesque L."/>
            <person name="Li R."/>
            <person name="Lin C.F."/>
            <person name="Lin M.F."/>
            <person name="Lindblad-Toh K."/>
            <person name="Llopart A."/>
            <person name="Long M."/>
            <person name="Low L."/>
            <person name="Lozovsky E."/>
            <person name="Lu J."/>
            <person name="Luo M."/>
            <person name="Machado C.A."/>
            <person name="Makalowski W."/>
            <person name="Marzo M."/>
            <person name="Matsuda M."/>
            <person name="Matzkin L."/>
            <person name="McAllister B."/>
            <person name="McBride C.S."/>
            <person name="McKernan B."/>
            <person name="McKernan K."/>
            <person name="Mendez-Lago M."/>
            <person name="Minx P."/>
            <person name="Mollenhauer M.U."/>
            <person name="Montooth K."/>
            <person name="Mount S.M."/>
            <person name="Mu X."/>
            <person name="Myers E."/>
            <person name="Negre B."/>
            <person name="Newfeld S."/>
            <person name="Nielsen R."/>
            <person name="Noor M.A."/>
            <person name="O'Grady P."/>
            <person name="Pachter L."/>
            <person name="Papaceit M."/>
            <person name="Parisi M.J."/>
            <person name="Parisi M."/>
            <person name="Parts L."/>
            <person name="Pedersen J.S."/>
            <person name="Pesole G."/>
            <person name="Phillippy A.M."/>
            <person name="Ponting C.P."/>
            <person name="Pop M."/>
            <person name="Porcelli D."/>
            <person name="Powell J.R."/>
            <person name="Prohaska S."/>
            <person name="Pruitt K."/>
            <person name="Puig M."/>
            <person name="Quesneville H."/>
            <person name="Ram K.R."/>
            <person name="Rand D."/>
            <person name="Rasmussen M.D."/>
            <person name="Reed L.K."/>
            <person name="Reenan R."/>
            <person name="Reily A."/>
            <person name="Remington K.A."/>
            <person name="Rieger T.T."/>
            <person name="Ritchie M.G."/>
            <person name="Robin C."/>
            <person name="Rogers Y.H."/>
            <person name="Rohde C."/>
            <person name="Rozas J."/>
            <person name="Rubenfield M.J."/>
            <person name="Ruiz A."/>
            <person name="Russo S."/>
            <person name="Salzberg S.L."/>
            <person name="Sanchez-Gracia A."/>
            <person name="Saranga D.J."/>
            <person name="Sato H."/>
            <person name="Schaeffer S.W."/>
            <person name="Schatz M.C."/>
            <person name="Schlenke T."/>
            <person name="Schwartz R."/>
            <person name="Segarra C."/>
            <person name="Singh R.S."/>
            <person name="Sirot L."/>
            <person name="Sirota M."/>
            <person name="Sisneros N.B."/>
            <person name="Smith C.D."/>
            <person name="Smith T.F."/>
            <person name="Spieth J."/>
            <person name="Stage D.E."/>
            <person name="Stark A."/>
            <person name="Stephan W."/>
            <person name="Strausberg R.L."/>
            <person name="Strempel S."/>
            <person name="Sturgill D."/>
            <person name="Sutton G."/>
            <person name="Sutton G.G."/>
            <person name="Tao W."/>
            <person name="Teichmann S."/>
            <person name="Tobari Y.N."/>
            <person name="Tomimura Y."/>
            <person name="Tsolas J.M."/>
            <person name="Valente V.L."/>
            <person name="Venter E."/>
            <person name="Venter J.C."/>
            <person name="Vicario S."/>
            <person name="Vieira F.G."/>
            <person name="Vilella A.J."/>
            <person name="Villasante A."/>
            <person name="Walenz B."/>
            <person name="Wang J."/>
            <person name="Wasserman M."/>
            <person name="Watts T."/>
            <person name="Wilson D."/>
            <person name="Wilson R.K."/>
            <person name="Wing R.A."/>
            <person name="Wolfner M.F."/>
            <person name="Wong A."/>
            <person name="Wong G.K."/>
            <person name="Wu C.I."/>
            <person name="Wu G."/>
            <person name="Yamamoto D."/>
            <person name="Yang H.P."/>
            <person name="Yang S.P."/>
            <person name="Yorke J.A."/>
            <person name="Yoshida K."/>
            <person name="Zdobnov E."/>
            <person name="Zhang P."/>
            <person name="Zhang Y."/>
            <person name="Zimin A.V."/>
            <person name="Baldwin J."/>
            <person name="Abdouelleil A."/>
            <person name="Abdulkadir J."/>
            <person name="Abebe A."/>
            <person name="Abera B."/>
            <person name="Abreu J."/>
            <person name="Acer S.C."/>
            <person name="Aftuck L."/>
            <person name="Alexander A."/>
            <person name="An P."/>
            <person name="Anderson E."/>
            <person name="Anderson S."/>
            <person name="Arachi H."/>
            <person name="Azer M."/>
            <person name="Bachantsang P."/>
            <person name="Barry A."/>
            <person name="Bayul T."/>
            <person name="Berlin A."/>
            <person name="Bessette D."/>
            <person name="Bloom T."/>
            <person name="Blye J."/>
            <person name="Boguslavskiy L."/>
            <person name="Bonnet C."/>
            <person name="Boukhgalter B."/>
            <person name="Bourzgui I."/>
            <person name="Brown A."/>
            <person name="Cahill P."/>
            <person name="Channer S."/>
            <person name="Cheshatsang Y."/>
            <person name="Chuda L."/>
            <person name="Citroen M."/>
            <person name="Collymore A."/>
            <person name="Cooke P."/>
            <person name="Costello M."/>
            <person name="D'Aco K."/>
            <person name="Daza R."/>
            <person name="De Haan G."/>
            <person name="DeGray S."/>
            <person name="DeMaso C."/>
            <person name="Dhargay N."/>
            <person name="Dooley K."/>
            <person name="Dooley E."/>
            <person name="Doricent M."/>
            <person name="Dorje P."/>
            <person name="Dorjee K."/>
            <person name="Dupes A."/>
            <person name="Elong R."/>
            <person name="Falk J."/>
            <person name="Farina A."/>
            <person name="Faro S."/>
            <person name="Ferguson D."/>
            <person name="Fisher S."/>
            <person name="Foley C.D."/>
            <person name="Franke A."/>
            <person name="Friedrich D."/>
            <person name="Gadbois L."/>
            <person name="Gearin G."/>
            <person name="Gearin C.R."/>
            <person name="Giannoukos G."/>
            <person name="Goode T."/>
            <person name="Graham J."/>
            <person name="Grandbois E."/>
            <person name="Grewal S."/>
            <person name="Gyaltsen K."/>
            <person name="Hafez N."/>
            <person name="Hagos B."/>
            <person name="Hall J."/>
            <person name="Henson C."/>
            <person name="Hollinger A."/>
            <person name="Honan T."/>
            <person name="Huard M.D."/>
            <person name="Hughes L."/>
            <person name="Hurhula B."/>
            <person name="Husby M.E."/>
            <person name="Kamat A."/>
            <person name="Kanga B."/>
            <person name="Kashin S."/>
            <person name="Khazanovich D."/>
            <person name="Kisner P."/>
            <person name="Lance K."/>
            <person name="Lara M."/>
            <person name="Lee W."/>
            <person name="Lennon N."/>
            <person name="Letendre F."/>
            <person name="LeVine R."/>
            <person name="Lipovsky A."/>
            <person name="Liu X."/>
            <person name="Liu J."/>
            <person name="Liu S."/>
            <person name="Lokyitsang T."/>
            <person name="Lokyitsang Y."/>
            <person name="Lubonja R."/>
            <person name="Lui A."/>
            <person name="MacDonald P."/>
            <person name="Magnisalis V."/>
            <person name="Maru K."/>
            <person name="Matthews C."/>
            <person name="McCusker W."/>
            <person name="McDonough S."/>
            <person name="Mehta T."/>
            <person name="Meldrim J."/>
            <person name="Meneus L."/>
            <person name="Mihai O."/>
            <person name="Mihalev A."/>
            <person name="Mihova T."/>
            <person name="Mittelman R."/>
            <person name="Mlenga V."/>
            <person name="Montmayeur A."/>
            <person name="Mulrain L."/>
            <person name="Navidi A."/>
            <person name="Naylor J."/>
            <person name="Negash T."/>
            <person name="Nguyen T."/>
            <person name="Nguyen N."/>
            <person name="Nicol R."/>
            <person name="Norbu C."/>
            <person name="Norbu N."/>
            <person name="Novod N."/>
            <person name="O'Neill B."/>
            <person name="Osman S."/>
            <person name="Markiewicz E."/>
            <person name="Oyono O.L."/>
            <person name="Patti C."/>
            <person name="Phunkhang P."/>
            <person name="Pierre F."/>
            <person name="Priest M."/>
            <person name="Raghuraman S."/>
            <person name="Rege F."/>
            <person name="Reyes R."/>
            <person name="Rise C."/>
            <person name="Rogov P."/>
            <person name="Ross K."/>
            <person name="Ryan E."/>
            <person name="Settipalli S."/>
            <person name="Shea T."/>
            <person name="Sherpa N."/>
            <person name="Shi L."/>
            <person name="Shih D."/>
            <person name="Sparrow T."/>
            <person name="Spaulding J."/>
            <person name="Stalker J."/>
            <person name="Stange-Thomann N."/>
            <person name="Stavropoulos S."/>
            <person name="Stone C."/>
            <person name="Strader C."/>
            <person name="Tesfaye S."/>
            <person name="Thomson T."/>
            <person name="Thoulutsang Y."/>
            <person name="Thoulutsang D."/>
            <person name="Topham K."/>
            <person name="Topping I."/>
            <person name="Tsamla T."/>
            <person name="Vassiliev H."/>
            <person name="Vo A."/>
            <person name="Wangchuk T."/>
            <person name="Wangdi T."/>
            <person name="Weiand M."/>
            <person name="Wilkinson J."/>
            <person name="Wilson A."/>
            <person name="Yadav S."/>
            <person name="Young G."/>
            <person name="Yu Q."/>
            <person name="Zembek L."/>
            <person name="Zhong D."/>
            <person name="Zimmer A."/>
            <person name="Zwirko Z."/>
            <person name="Jaffe D.B."/>
            <person name="Alvarez P."/>
            <person name="Brockman W."/>
            <person name="Butler J."/>
            <person name="Chin C."/>
            <person name="Gnerre S."/>
            <person name="Grabherr M."/>
            <person name="Kleber M."/>
            <person name="Mauceli E."/>
            <person name="MacCallum I."/>
        </authorList>
    </citation>
    <scope>NUCLEOTIDE SEQUENCE [LARGE SCALE GENOMIC DNA]</scope>
    <source>
        <strain evidence="3">MSH-3 / Tucson 14011-0111.49</strain>
    </source>
</reference>
<organism evidence="3">
    <name type="scientific">Drosophila persimilis</name>
    <name type="common">Fruit fly</name>
    <dbReference type="NCBI Taxonomy" id="7234"/>
    <lineage>
        <taxon>Eukaryota</taxon>
        <taxon>Metazoa</taxon>
        <taxon>Ecdysozoa</taxon>
        <taxon>Arthropoda</taxon>
        <taxon>Hexapoda</taxon>
        <taxon>Insecta</taxon>
        <taxon>Pterygota</taxon>
        <taxon>Neoptera</taxon>
        <taxon>Endopterygota</taxon>
        <taxon>Diptera</taxon>
        <taxon>Brachycera</taxon>
        <taxon>Muscomorpha</taxon>
        <taxon>Ephydroidea</taxon>
        <taxon>Drosophilidae</taxon>
        <taxon>Drosophila</taxon>
        <taxon>Sophophora</taxon>
    </lineage>
</organism>
<evidence type="ECO:0000313" key="2">
    <source>
        <dbReference type="EMBL" id="EDW40484.1"/>
    </source>
</evidence>